<evidence type="ECO:0000313" key="6">
    <source>
        <dbReference type="EMBL" id="CAB3382946.1"/>
    </source>
</evidence>
<dbReference type="Gene3D" id="2.130.10.10">
    <property type="entry name" value="YVTN repeat-like/Quinoprotein amine dehydrogenase"/>
    <property type="match status" value="1"/>
</dbReference>
<evidence type="ECO:0000256" key="2">
    <source>
        <dbReference type="ARBA" id="ARBA00022574"/>
    </source>
</evidence>
<gene>
    <name evidence="6" type="ORF">CLODIP_2_CD10345</name>
</gene>
<evidence type="ECO:0000256" key="3">
    <source>
        <dbReference type="ARBA" id="ARBA00022737"/>
    </source>
</evidence>
<dbReference type="PROSITE" id="PS50082">
    <property type="entry name" value="WD_REPEATS_2"/>
    <property type="match status" value="1"/>
</dbReference>
<evidence type="ECO:0000256" key="1">
    <source>
        <dbReference type="ARBA" id="ARBA00004123"/>
    </source>
</evidence>
<keyword evidence="4" id="KW-0539">Nucleus</keyword>
<keyword evidence="7" id="KW-1185">Reference proteome</keyword>
<reference evidence="6 7" key="1">
    <citation type="submission" date="2020-04" db="EMBL/GenBank/DDBJ databases">
        <authorList>
            <person name="Alioto T."/>
            <person name="Alioto T."/>
            <person name="Gomez Garrido J."/>
        </authorList>
    </citation>
    <scope>NUCLEOTIDE SEQUENCE [LARGE SCALE GENOMIC DNA]</scope>
</reference>
<proteinExistence type="predicted"/>
<feature type="repeat" description="WD" evidence="5">
    <location>
        <begin position="250"/>
        <end position="273"/>
    </location>
</feature>
<dbReference type="Pfam" id="PF00400">
    <property type="entry name" value="WD40"/>
    <property type="match status" value="1"/>
</dbReference>
<dbReference type="InterPro" id="IPR036322">
    <property type="entry name" value="WD40_repeat_dom_sf"/>
</dbReference>
<dbReference type="PANTHER" id="PTHR22652">
    <property type="entry name" value="NUCLEOPORIN NUP43"/>
    <property type="match status" value="1"/>
</dbReference>
<evidence type="ECO:0000313" key="7">
    <source>
        <dbReference type="Proteomes" id="UP000494165"/>
    </source>
</evidence>
<comment type="subcellular location">
    <subcellularLocation>
        <location evidence="1">Nucleus</location>
    </subcellularLocation>
</comment>
<dbReference type="Proteomes" id="UP000494165">
    <property type="component" value="Unassembled WGS sequence"/>
</dbReference>
<keyword evidence="3" id="KW-0677">Repeat</keyword>
<evidence type="ECO:0000256" key="5">
    <source>
        <dbReference type="PROSITE-ProRule" id="PRU00221"/>
    </source>
</evidence>
<dbReference type="PANTHER" id="PTHR22652:SF0">
    <property type="entry name" value="NUCLEOPORIN NUP43"/>
    <property type="match status" value="1"/>
</dbReference>
<dbReference type="InterPro" id="IPR001680">
    <property type="entry name" value="WD40_rpt"/>
</dbReference>
<name>A0A8S1DPB5_9INSE</name>
<dbReference type="SMART" id="SM00320">
    <property type="entry name" value="WD40"/>
    <property type="match status" value="4"/>
</dbReference>
<protein>
    <submittedName>
        <fullName evidence="6">Uncharacterized protein</fullName>
    </submittedName>
</protein>
<dbReference type="SUPFAM" id="SSF50978">
    <property type="entry name" value="WD40 repeat-like"/>
    <property type="match status" value="1"/>
</dbReference>
<sequence>MMLSEVERLNLNNVSSRMPQHGGKSWKKIGFHSGKKTSKVRFVPSKTKHDNDVGVFLSATYEEEKNELCMWSVDPMAQFEESGEKLNLKCSLNCEFDCVDMKISDSGRVFLCWSDGSCGMFTVYPTLQPSFTWQNLHRSGGQLHCACRGVDVMGEDVVTVGDDGKLILLNSYNQTPVKSIDASSVGLTSVCFSKHNEVVTGNSRGQIAFWDLRNEGGKPTGVLCLSRLRGEKTVHPTANSLEKHPTRTHLLLSGGSDGCVTLWDLRNAKFPVEFERTHTGPVLEAHFHPEMQECIVSCSSSGDAFLWDCSLPSTPSTFNPVANDQDAWSSVGRAHHPQVTTLLPKVTETSVTSLALSHNMIVCSKDPGFLFVYKKQLN</sequence>
<dbReference type="GO" id="GO:0031080">
    <property type="term" value="C:nuclear pore outer ring"/>
    <property type="evidence" value="ECO:0007669"/>
    <property type="project" value="TreeGrafter"/>
</dbReference>
<accession>A0A8S1DPB5</accession>
<dbReference type="EMBL" id="CADEPI010000289">
    <property type="protein sequence ID" value="CAB3382946.1"/>
    <property type="molecule type" value="Genomic_DNA"/>
</dbReference>
<dbReference type="InterPro" id="IPR015943">
    <property type="entry name" value="WD40/YVTN_repeat-like_dom_sf"/>
</dbReference>
<comment type="caution">
    <text evidence="6">The sequence shown here is derived from an EMBL/GenBank/DDBJ whole genome shotgun (WGS) entry which is preliminary data.</text>
</comment>
<keyword evidence="2 5" id="KW-0853">WD repeat</keyword>
<dbReference type="AlphaFoldDB" id="A0A8S1DPB5"/>
<organism evidence="6 7">
    <name type="scientific">Cloeon dipterum</name>
    <dbReference type="NCBI Taxonomy" id="197152"/>
    <lineage>
        <taxon>Eukaryota</taxon>
        <taxon>Metazoa</taxon>
        <taxon>Ecdysozoa</taxon>
        <taxon>Arthropoda</taxon>
        <taxon>Hexapoda</taxon>
        <taxon>Insecta</taxon>
        <taxon>Pterygota</taxon>
        <taxon>Palaeoptera</taxon>
        <taxon>Ephemeroptera</taxon>
        <taxon>Pisciforma</taxon>
        <taxon>Baetidae</taxon>
        <taxon>Cloeon</taxon>
    </lineage>
</organism>
<dbReference type="OrthoDB" id="9890280at2759"/>
<evidence type="ECO:0000256" key="4">
    <source>
        <dbReference type="ARBA" id="ARBA00023242"/>
    </source>
</evidence>